<protein>
    <submittedName>
        <fullName evidence="2">Uncharacterized protein</fullName>
    </submittedName>
</protein>
<proteinExistence type="predicted"/>
<evidence type="ECO:0000256" key="1">
    <source>
        <dbReference type="SAM" id="MobiDB-lite"/>
    </source>
</evidence>
<keyword evidence="3" id="KW-1185">Reference proteome</keyword>
<dbReference type="InterPro" id="IPR046689">
    <property type="entry name" value="DUF6559"/>
</dbReference>
<comment type="caution">
    <text evidence="2">The sequence shown here is derived from an EMBL/GenBank/DDBJ whole genome shotgun (WGS) entry which is preliminary data.</text>
</comment>
<dbReference type="AlphaFoldDB" id="W7QSA6"/>
<gene>
    <name evidence="2" type="ORF">DS2_01888</name>
</gene>
<accession>W7QSA6</accession>
<feature type="region of interest" description="Disordered" evidence="1">
    <location>
        <begin position="104"/>
        <end position="126"/>
    </location>
</feature>
<evidence type="ECO:0000313" key="3">
    <source>
        <dbReference type="Proteomes" id="UP000019276"/>
    </source>
</evidence>
<dbReference type="EMBL" id="ARZY01000002">
    <property type="protein sequence ID" value="EWH11897.1"/>
    <property type="molecule type" value="Genomic_DNA"/>
</dbReference>
<organism evidence="2 3">
    <name type="scientific">Catenovulum agarivorans DS-2</name>
    <dbReference type="NCBI Taxonomy" id="1328313"/>
    <lineage>
        <taxon>Bacteria</taxon>
        <taxon>Pseudomonadati</taxon>
        <taxon>Pseudomonadota</taxon>
        <taxon>Gammaproteobacteria</taxon>
        <taxon>Alteromonadales</taxon>
        <taxon>Alteromonadaceae</taxon>
        <taxon>Catenovulum</taxon>
    </lineage>
</organism>
<dbReference type="OrthoDB" id="5882013at2"/>
<evidence type="ECO:0000313" key="2">
    <source>
        <dbReference type="EMBL" id="EWH11897.1"/>
    </source>
</evidence>
<reference evidence="2 3" key="1">
    <citation type="journal article" date="2014" name="Genome Announc.">
        <title>Draft Genome Sequence of the Agar-Degrading Bacterium Catenovulum sp. Strain DS-2, Isolated from Intestines of Haliotis diversicolor.</title>
        <authorList>
            <person name="Shan D."/>
            <person name="Li X."/>
            <person name="Gu Z."/>
            <person name="Wei G."/>
            <person name="Gao Z."/>
            <person name="Shao Z."/>
        </authorList>
    </citation>
    <scope>NUCLEOTIDE SEQUENCE [LARGE SCALE GENOMIC DNA]</scope>
    <source>
        <strain evidence="2 3">DS-2</strain>
    </source>
</reference>
<dbReference type="Pfam" id="PF20196">
    <property type="entry name" value="DUF6559"/>
    <property type="match status" value="1"/>
</dbReference>
<name>W7QSA6_9ALTE</name>
<sequence>MVNIIQKMIIRKLANDLSIKLACSYGKNDFYTKKQVDNSLQRGRWFYRYMCEVSQVMFCKQSDIDISQQRYVELRQVIAKSLFEKNVDFTAKTLRSFAKLSGMQDTNFKPSTTSSENYSDTSDSGD</sequence>
<dbReference type="RefSeq" id="WP_035012921.1">
    <property type="nucleotide sequence ID" value="NZ_ARZY01000002.1"/>
</dbReference>
<dbReference type="Proteomes" id="UP000019276">
    <property type="component" value="Unassembled WGS sequence"/>
</dbReference>